<evidence type="ECO:0000313" key="2">
    <source>
        <dbReference type="Proteomes" id="UP000215694"/>
    </source>
</evidence>
<accession>A0A371J3M1</accession>
<dbReference type="EMBL" id="NOJY02000014">
    <property type="protein sequence ID" value="RDY27268.1"/>
    <property type="molecule type" value="Genomic_DNA"/>
</dbReference>
<dbReference type="RefSeq" id="WP_094368883.1">
    <property type="nucleotide sequence ID" value="NZ_NOJY02000014.1"/>
</dbReference>
<name>A0A371J3M1_9FIRM</name>
<protein>
    <submittedName>
        <fullName evidence="1">Uncharacterized protein</fullName>
    </submittedName>
</protein>
<evidence type="ECO:0000313" key="1">
    <source>
        <dbReference type="EMBL" id="RDY27268.1"/>
    </source>
</evidence>
<proteinExistence type="predicted"/>
<reference evidence="1 2" key="1">
    <citation type="journal article" date="2017" name="Genome Announc.">
        <title>Draft Genome Sequence of Romboutsia weinsteinii sp. nov. Strain CCRI-19649(T) Isolated from Surface Water.</title>
        <authorList>
            <person name="Maheux A.F."/>
            <person name="Boudreau D.K."/>
            <person name="Berube E."/>
            <person name="Boissinot M."/>
            <person name="Cantin P."/>
            <person name="Raymond F."/>
            <person name="Corbeil J."/>
            <person name="Omar R.F."/>
            <person name="Bergeron M.G."/>
        </authorList>
    </citation>
    <scope>NUCLEOTIDE SEQUENCE [LARGE SCALE GENOMIC DNA]</scope>
    <source>
        <strain evidence="1 2">CCRI-19649</strain>
    </source>
</reference>
<dbReference type="AlphaFoldDB" id="A0A371J3M1"/>
<gene>
    <name evidence="1" type="ORF">CHL78_009775</name>
</gene>
<comment type="caution">
    <text evidence="1">The sequence shown here is derived from an EMBL/GenBank/DDBJ whole genome shotgun (WGS) entry which is preliminary data.</text>
</comment>
<organism evidence="1 2">
    <name type="scientific">Romboutsia weinsteinii</name>
    <dbReference type="NCBI Taxonomy" id="2020949"/>
    <lineage>
        <taxon>Bacteria</taxon>
        <taxon>Bacillati</taxon>
        <taxon>Bacillota</taxon>
        <taxon>Clostridia</taxon>
        <taxon>Peptostreptococcales</taxon>
        <taxon>Peptostreptococcaceae</taxon>
        <taxon>Romboutsia</taxon>
    </lineage>
</organism>
<dbReference type="Proteomes" id="UP000215694">
    <property type="component" value="Unassembled WGS sequence"/>
</dbReference>
<sequence length="339" mass="39832">MKFKDLRDKLFFEREEIIINKKVTVRGQEILFLGFIKGYKCNRMYVLCKNHCIGDEYEEGLITNRQDKINSVKASRINTSIFLKEMMIQNQKVTFKSSSGSSLEYYDDLDIEDLKHLIKNDAISEEWDDIDITNMFITCYEQADGEDFPQIDANEKITITLKIDEDFEEVLIEHPITVTLGDYPLNTRIDYVDEYNNKDFFYINEVGRYNLWEDTLKNLDNIMNDIEEDEREQFKEEHLTSIECLCPKGMDLLTISYETKDGSQLQFLSKNHLESMVEYNSHGVAMYLAMDDGDKYGKNNYLKGVDFLDPIERDFNGDMEIELFSKHIKIPGEFVSFEI</sequence>
<dbReference type="OrthoDB" id="2676971at2"/>
<keyword evidence="2" id="KW-1185">Reference proteome</keyword>